<keyword evidence="6" id="KW-0614">Plasmid</keyword>
<protein>
    <submittedName>
        <fullName evidence="6">ATP-binding protein</fullName>
    </submittedName>
</protein>
<dbReference type="InterPro" id="IPR003593">
    <property type="entry name" value="AAA+_ATPase"/>
</dbReference>
<feature type="domain" description="AAA+ ATPase" evidence="5">
    <location>
        <begin position="189"/>
        <end position="316"/>
    </location>
</feature>
<dbReference type="CDD" id="cd00009">
    <property type="entry name" value="AAA"/>
    <property type="match status" value="1"/>
</dbReference>
<evidence type="ECO:0000256" key="1">
    <source>
        <dbReference type="ARBA" id="ARBA00006914"/>
    </source>
</evidence>
<evidence type="ECO:0000313" key="7">
    <source>
        <dbReference type="Proteomes" id="UP000502611"/>
    </source>
</evidence>
<dbReference type="PANTHER" id="PTHR23073">
    <property type="entry name" value="26S PROTEASOME REGULATORY SUBUNIT"/>
    <property type="match status" value="1"/>
</dbReference>
<dbReference type="SMART" id="SM00382">
    <property type="entry name" value="AAA"/>
    <property type="match status" value="2"/>
</dbReference>
<dbReference type="SUPFAM" id="SSF52540">
    <property type="entry name" value="P-loop containing nucleoside triphosphate hydrolases"/>
    <property type="match status" value="2"/>
</dbReference>
<feature type="domain" description="AAA+ ATPase" evidence="5">
    <location>
        <begin position="418"/>
        <end position="547"/>
    </location>
</feature>
<sequence length="640" mass="70611">MLSFVQERQSILEIPATLLEGAEPQPASLRKLAADIAIRAPRPTDLDKRLAWLVAAIGLDRVELAILSVMARREIFTSWRELLDLLPIRSSNPNVAVLAAATGHPLAEIDRRLAPGASLLRARLLRDDRDGEFDACNLLKRLARSHVRSADEMMAWLAPSAPVSTLSYEDFDHLGSRRDLALRLVAEGRPISILLHGEPGTGKTEFARLLADRCGRRATFVGLADEDGKEPDRRERLAHLALLRTLCVASGDRLLVVDEADDVLSLNRRRDASKQWLHRAIEAPVVPTVWILNDARELGRTLLRRISLAIRFDLPPLRVRERIVARQAERLGLPLSQGPLRRLAAVPASPAQLTIGLDVAKCGGGISDSSDAIASVIEAMGGKARPERVPDAHYDPRWSCADVDLTGLAGRLRAATDRSWNVLLSGPSGTGKTAYARHLAHELGLDVEECRSADLLGPYIGETEGKIAAAFARAEARGALLLIDEADSFLFRREAGQRSWETGLVNEMLRQMEDRRSPFIATTNMADQLDPAAQRRFTFRIGFSALDPVRARGLFHDHFGTEWPARYGCIDGLVPSDFALVARRARLMDENDPIRLVDWLTEEAHARGEGAERRIGFHLPTGSTYPSQRRPLTANARSDA</sequence>
<reference evidence="6 7" key="1">
    <citation type="submission" date="2020-04" db="EMBL/GenBank/DDBJ databases">
        <title>The Whole Genome Analysis of High salt-tolerant Sphingobium yanoikuyae YC-XJ2 with Aryl organophosphorus flame retardants (aryl-OPFRs)-degrading capacity and characteristics of Related phosphotriesterase.</title>
        <authorList>
            <person name="Li X."/>
        </authorList>
    </citation>
    <scope>NUCLEOTIDE SEQUENCE [LARGE SCALE GENOMIC DNA]</scope>
    <source>
        <strain evidence="6 7">YC-XJ2</strain>
        <plasmid evidence="7">p-a-sy</plasmid>
    </source>
</reference>
<evidence type="ECO:0000256" key="2">
    <source>
        <dbReference type="ARBA" id="ARBA00022741"/>
    </source>
</evidence>
<evidence type="ECO:0000256" key="4">
    <source>
        <dbReference type="SAM" id="MobiDB-lite"/>
    </source>
</evidence>
<dbReference type="Gene3D" id="3.40.50.300">
    <property type="entry name" value="P-loop containing nucleotide triphosphate hydrolases"/>
    <property type="match status" value="2"/>
</dbReference>
<feature type="region of interest" description="Disordered" evidence="4">
    <location>
        <begin position="616"/>
        <end position="640"/>
    </location>
</feature>
<dbReference type="InterPro" id="IPR027417">
    <property type="entry name" value="P-loop_NTPase"/>
</dbReference>
<proteinExistence type="inferred from homology"/>
<accession>A0A6M4GED0</accession>
<dbReference type="RefSeq" id="WP_169863458.1">
    <property type="nucleotide sequence ID" value="NZ_CP053022.1"/>
</dbReference>
<evidence type="ECO:0000259" key="5">
    <source>
        <dbReference type="SMART" id="SM00382"/>
    </source>
</evidence>
<keyword evidence="3 6" id="KW-0067">ATP-binding</keyword>
<name>A0A6M4GED0_SPHYA</name>
<dbReference type="CDD" id="cd19481">
    <property type="entry name" value="RecA-like_protease"/>
    <property type="match status" value="1"/>
</dbReference>
<dbReference type="GO" id="GO:0005524">
    <property type="term" value="F:ATP binding"/>
    <property type="evidence" value="ECO:0007669"/>
    <property type="project" value="UniProtKB-KW"/>
</dbReference>
<evidence type="ECO:0000313" key="6">
    <source>
        <dbReference type="EMBL" id="QJR05689.1"/>
    </source>
</evidence>
<geneLocation type="plasmid" evidence="7">
    <name>p-a-sy</name>
</geneLocation>
<gene>
    <name evidence="6" type="ORF">HH800_25840</name>
</gene>
<comment type="similarity">
    <text evidence="1">Belongs to the AAA ATPase family.</text>
</comment>
<dbReference type="GO" id="GO:0016887">
    <property type="term" value="F:ATP hydrolysis activity"/>
    <property type="evidence" value="ECO:0007669"/>
    <property type="project" value="InterPro"/>
</dbReference>
<evidence type="ECO:0000256" key="3">
    <source>
        <dbReference type="ARBA" id="ARBA00022840"/>
    </source>
</evidence>
<dbReference type="Proteomes" id="UP000502611">
    <property type="component" value="Plasmid p-A-Sy"/>
</dbReference>
<dbReference type="EMBL" id="CP053022">
    <property type="protein sequence ID" value="QJR05689.1"/>
    <property type="molecule type" value="Genomic_DNA"/>
</dbReference>
<dbReference type="InterPro" id="IPR003959">
    <property type="entry name" value="ATPase_AAA_core"/>
</dbReference>
<dbReference type="AlphaFoldDB" id="A0A6M4GED0"/>
<organism evidence="6 7">
    <name type="scientific">Sphingobium yanoikuyae</name>
    <name type="common">Sphingomonas yanoikuyae</name>
    <dbReference type="NCBI Taxonomy" id="13690"/>
    <lineage>
        <taxon>Bacteria</taxon>
        <taxon>Pseudomonadati</taxon>
        <taxon>Pseudomonadota</taxon>
        <taxon>Alphaproteobacteria</taxon>
        <taxon>Sphingomonadales</taxon>
        <taxon>Sphingomonadaceae</taxon>
        <taxon>Sphingobium</taxon>
    </lineage>
</organism>
<dbReference type="Pfam" id="PF00004">
    <property type="entry name" value="AAA"/>
    <property type="match status" value="2"/>
</dbReference>
<dbReference type="InterPro" id="IPR050221">
    <property type="entry name" value="26S_Proteasome_ATPase"/>
</dbReference>
<keyword evidence="2" id="KW-0547">Nucleotide-binding</keyword>